<evidence type="ECO:0000256" key="1">
    <source>
        <dbReference type="ARBA" id="ARBA00004418"/>
    </source>
</evidence>
<dbReference type="RefSeq" id="WP_034247006.1">
    <property type="nucleotide sequence ID" value="NZ_BJYK01000005.1"/>
</dbReference>
<keyword evidence="8" id="KW-1185">Reference proteome</keyword>
<evidence type="ECO:0000256" key="3">
    <source>
        <dbReference type="ARBA" id="ARBA00022729"/>
    </source>
</evidence>
<comment type="subcellular location">
    <subcellularLocation>
        <location evidence="1">Periplasm</location>
    </subcellularLocation>
</comment>
<evidence type="ECO:0000256" key="5">
    <source>
        <dbReference type="SAM" id="SignalP"/>
    </source>
</evidence>
<proteinExistence type="inferred from homology"/>
<evidence type="ECO:0000256" key="4">
    <source>
        <dbReference type="SAM" id="MobiDB-lite"/>
    </source>
</evidence>
<evidence type="ECO:0000256" key="2">
    <source>
        <dbReference type="ARBA" id="ARBA00010742"/>
    </source>
</evidence>
<dbReference type="GO" id="GO:0042597">
    <property type="term" value="C:periplasmic space"/>
    <property type="evidence" value="ECO:0007669"/>
    <property type="project" value="UniProtKB-SubCell"/>
</dbReference>
<dbReference type="InterPro" id="IPR001638">
    <property type="entry name" value="Solute-binding_3/MltF_N"/>
</dbReference>
<evidence type="ECO:0000313" key="7">
    <source>
        <dbReference type="EMBL" id="GEN80128.1"/>
    </source>
</evidence>
<dbReference type="SUPFAM" id="SSF53850">
    <property type="entry name" value="Periplasmic binding protein-like II"/>
    <property type="match status" value="1"/>
</dbReference>
<dbReference type="EMBL" id="BJYK01000005">
    <property type="protein sequence ID" value="GEN80128.1"/>
    <property type="molecule type" value="Genomic_DNA"/>
</dbReference>
<feature type="domain" description="Solute-binding protein family 3/N-terminal" evidence="6">
    <location>
        <begin position="53"/>
        <end position="275"/>
    </location>
</feature>
<dbReference type="InterPro" id="IPR015168">
    <property type="entry name" value="SsuA/THI5"/>
</dbReference>
<dbReference type="PANTHER" id="PTHR30024">
    <property type="entry name" value="ALIPHATIC SULFONATES-BINDING PROTEIN-RELATED"/>
    <property type="match status" value="1"/>
</dbReference>
<dbReference type="PANTHER" id="PTHR30024:SF47">
    <property type="entry name" value="TAURINE-BINDING PERIPLASMIC PROTEIN"/>
    <property type="match status" value="1"/>
</dbReference>
<feature type="chain" id="PRO_5039596641" description="Solute-binding protein family 3/N-terminal domain-containing protein" evidence="5">
    <location>
        <begin position="22"/>
        <end position="336"/>
    </location>
</feature>
<feature type="compositionally biased region" description="Acidic residues" evidence="4">
    <location>
        <begin position="26"/>
        <end position="47"/>
    </location>
</feature>
<gene>
    <name evidence="7" type="ORF">AFE02nite_18620</name>
</gene>
<dbReference type="Gene3D" id="3.40.190.10">
    <property type="entry name" value="Periplasmic binding protein-like II"/>
    <property type="match status" value="2"/>
</dbReference>
<sequence>MTRRPAFAVALVAALSLGVAACSSDAETEPDAPDTPDTTETDAADQADADPVAITIGALSISETAPLWAAVDAGVFAEHGLDVTVQPIQGGAQAMPALVNGDVDFSVGQPFGALRASLQGLDVKIIANYASSYAEGDDINAVVAPAGSDIASPADLAGKRVAVNSLGAAGDLTISAAVEADGGDPSTIEFVEVAFPDAKAQLEAGNIDAAWVPEPFVSMIVGAGGSVVVYPYQAVLPGLPTLVIQATGSTVADDPELVAKVREAFAAAFAWAAENDDAVRQALVDNLNLPAEAAAGLPLPTFTTDLDRDLIQGLADLAVEHGYFDSAPDLAQVIAE</sequence>
<dbReference type="Pfam" id="PF09084">
    <property type="entry name" value="NMT1"/>
    <property type="match status" value="1"/>
</dbReference>
<evidence type="ECO:0000313" key="8">
    <source>
        <dbReference type="Proteomes" id="UP000321484"/>
    </source>
</evidence>
<accession>A0A511YY64</accession>
<dbReference type="AlphaFoldDB" id="A0A511YY64"/>
<dbReference type="PROSITE" id="PS51257">
    <property type="entry name" value="PROKAR_LIPOPROTEIN"/>
    <property type="match status" value="1"/>
</dbReference>
<comment type="caution">
    <text evidence="7">The sequence shown here is derived from an EMBL/GenBank/DDBJ whole genome shotgun (WGS) entry which is preliminary data.</text>
</comment>
<reference evidence="7 8" key="1">
    <citation type="submission" date="2019-07" db="EMBL/GenBank/DDBJ databases">
        <title>Whole genome shotgun sequence of Actinotalea fermentans NBRC 105374.</title>
        <authorList>
            <person name="Hosoyama A."/>
            <person name="Uohara A."/>
            <person name="Ohji S."/>
            <person name="Ichikawa N."/>
        </authorList>
    </citation>
    <scope>NUCLEOTIDE SEQUENCE [LARGE SCALE GENOMIC DNA]</scope>
    <source>
        <strain evidence="7 8">NBRC 105374</strain>
    </source>
</reference>
<comment type="similarity">
    <text evidence="2">Belongs to the bacterial solute-binding protein SsuA/TauA family.</text>
</comment>
<protein>
    <recommendedName>
        <fullName evidence="6">Solute-binding protein family 3/N-terminal domain-containing protein</fullName>
    </recommendedName>
</protein>
<organism evidence="7 8">
    <name type="scientific">Actinotalea fermentans</name>
    <dbReference type="NCBI Taxonomy" id="43671"/>
    <lineage>
        <taxon>Bacteria</taxon>
        <taxon>Bacillati</taxon>
        <taxon>Actinomycetota</taxon>
        <taxon>Actinomycetes</taxon>
        <taxon>Micrococcales</taxon>
        <taxon>Cellulomonadaceae</taxon>
        <taxon>Actinotalea</taxon>
    </lineage>
</organism>
<name>A0A511YY64_9CELL</name>
<feature type="signal peptide" evidence="5">
    <location>
        <begin position="1"/>
        <end position="21"/>
    </location>
</feature>
<dbReference type="OrthoDB" id="506341at2"/>
<feature type="region of interest" description="Disordered" evidence="4">
    <location>
        <begin position="24"/>
        <end position="47"/>
    </location>
</feature>
<evidence type="ECO:0000259" key="6">
    <source>
        <dbReference type="SMART" id="SM00062"/>
    </source>
</evidence>
<keyword evidence="3 5" id="KW-0732">Signal</keyword>
<dbReference type="SMART" id="SM00062">
    <property type="entry name" value="PBPb"/>
    <property type="match status" value="1"/>
</dbReference>
<dbReference type="Proteomes" id="UP000321484">
    <property type="component" value="Unassembled WGS sequence"/>
</dbReference>